<protein>
    <submittedName>
        <fullName evidence="2">Uncharacterized protein</fullName>
    </submittedName>
</protein>
<evidence type="ECO:0000313" key="2">
    <source>
        <dbReference type="EMBL" id="KOX71444.1"/>
    </source>
</evidence>
<dbReference type="EMBL" id="KQ435840">
    <property type="protein sequence ID" value="KOX71444.1"/>
    <property type="molecule type" value="Genomic_DNA"/>
</dbReference>
<name>A0A0N1IT95_9HYME</name>
<reference evidence="2 3" key="1">
    <citation type="submission" date="2015-07" db="EMBL/GenBank/DDBJ databases">
        <title>The genome of Melipona quadrifasciata.</title>
        <authorList>
            <person name="Pan H."/>
            <person name="Kapheim K."/>
        </authorList>
    </citation>
    <scope>NUCLEOTIDE SEQUENCE [LARGE SCALE GENOMIC DNA]</scope>
    <source>
        <strain evidence="2">0111107301</strain>
        <tissue evidence="2">Whole body</tissue>
    </source>
</reference>
<dbReference type="Proteomes" id="UP000053105">
    <property type="component" value="Unassembled WGS sequence"/>
</dbReference>
<evidence type="ECO:0000256" key="1">
    <source>
        <dbReference type="SAM" id="MobiDB-lite"/>
    </source>
</evidence>
<dbReference type="AlphaFoldDB" id="A0A0N1IT95"/>
<evidence type="ECO:0000313" key="3">
    <source>
        <dbReference type="Proteomes" id="UP000053105"/>
    </source>
</evidence>
<feature type="region of interest" description="Disordered" evidence="1">
    <location>
        <begin position="1"/>
        <end position="52"/>
    </location>
</feature>
<proteinExistence type="predicted"/>
<sequence length="129" mass="15553">MENGDKGRWRRSRRREEVKGNRETREKDGQLWGPLRTKDEPPVDSVSNEEEKQKCWWNKGERPALGLRKEKKKKVKEEIYLYLDFAKVRQSGEERCRETDLSSWCFPPLPIFSQPQVENRWCRLSIHYS</sequence>
<keyword evidence="3" id="KW-1185">Reference proteome</keyword>
<organism evidence="2 3">
    <name type="scientific">Melipona quadrifasciata</name>
    <dbReference type="NCBI Taxonomy" id="166423"/>
    <lineage>
        <taxon>Eukaryota</taxon>
        <taxon>Metazoa</taxon>
        <taxon>Ecdysozoa</taxon>
        <taxon>Arthropoda</taxon>
        <taxon>Hexapoda</taxon>
        <taxon>Insecta</taxon>
        <taxon>Pterygota</taxon>
        <taxon>Neoptera</taxon>
        <taxon>Endopterygota</taxon>
        <taxon>Hymenoptera</taxon>
        <taxon>Apocrita</taxon>
        <taxon>Aculeata</taxon>
        <taxon>Apoidea</taxon>
        <taxon>Anthophila</taxon>
        <taxon>Apidae</taxon>
        <taxon>Melipona</taxon>
    </lineage>
</organism>
<gene>
    <name evidence="2" type="ORF">WN51_01718</name>
</gene>
<feature type="compositionally biased region" description="Basic and acidic residues" evidence="1">
    <location>
        <begin position="14"/>
        <end position="29"/>
    </location>
</feature>
<accession>A0A0N1IT95</accession>